<dbReference type="SFLD" id="SFLDG01143">
    <property type="entry name" value="C2.B.3:_Phosphomannomutase_Lik"/>
    <property type="match status" value="1"/>
</dbReference>
<keyword evidence="6" id="KW-0963">Cytoplasm</keyword>
<dbReference type="SUPFAM" id="SSF56784">
    <property type="entry name" value="HAD-like"/>
    <property type="match status" value="1"/>
</dbReference>
<dbReference type="EC" id="5.4.2.8" evidence="5"/>
<dbReference type="GO" id="GO:0005829">
    <property type="term" value="C:cytosol"/>
    <property type="evidence" value="ECO:0007669"/>
    <property type="project" value="TreeGrafter"/>
</dbReference>
<feature type="binding site" evidence="12">
    <location>
        <position position="29"/>
    </location>
    <ligand>
        <name>Mg(2+)</name>
        <dbReference type="ChEBI" id="CHEBI:18420"/>
        <label>1</label>
    </ligand>
</feature>
<dbReference type="Pfam" id="PF03332">
    <property type="entry name" value="PMM"/>
    <property type="match status" value="1"/>
</dbReference>
<dbReference type="GO" id="GO:0016791">
    <property type="term" value="F:phosphatase activity"/>
    <property type="evidence" value="ECO:0007669"/>
    <property type="project" value="UniProtKB-ARBA"/>
</dbReference>
<keyword evidence="14" id="KW-1185">Reference proteome</keyword>
<keyword evidence="9 13" id="KW-0413">Isomerase</keyword>
<comment type="subunit">
    <text evidence="4">Homodimer.</text>
</comment>
<dbReference type="InterPro" id="IPR043169">
    <property type="entry name" value="PMM_cap"/>
</dbReference>
<evidence type="ECO:0000256" key="8">
    <source>
        <dbReference type="ARBA" id="ARBA00022842"/>
    </source>
</evidence>
<dbReference type="PANTHER" id="PTHR10466">
    <property type="entry name" value="PHOSPHOMANNOMUTASE"/>
    <property type="match status" value="1"/>
</dbReference>
<dbReference type="EMBL" id="JGZU01000007">
    <property type="protein sequence ID" value="KFJ06498.1"/>
    <property type="molecule type" value="Genomic_DNA"/>
</dbReference>
<feature type="binding site" evidence="12">
    <location>
        <position position="229"/>
    </location>
    <ligand>
        <name>Mg(2+)</name>
        <dbReference type="ChEBI" id="CHEBI:18420"/>
        <label>1</label>
    </ligand>
</feature>
<dbReference type="NCBIfam" id="TIGR01484">
    <property type="entry name" value="HAD-SF-IIB"/>
    <property type="match status" value="1"/>
</dbReference>
<dbReference type="InterPro" id="IPR005002">
    <property type="entry name" value="PMM"/>
</dbReference>
<dbReference type="STRING" id="356829.BITS_1178"/>
<sequence>MDEVAVPDWNDADLQAICKHMSILAFDLDNTLARSKRPMSEAMAERIAKLTHLVNIAVVTGGKMALVESQVLAMLANKDVRYEALHVMPTSGARYYRWIDGDWSCIYAHNLTDEQRQRATESLERHAREQGIWEEHPWGDRIEDRGSQITFSALGQQAPSHAKEVWDPGNVKKAKLVASVAPDIPDLTVRSGGFTSVDISLSGVDKAYAVRALAEQTHTSVASIAFVGDRMDPGGNDYPAALAGAMALRVQGPEDTLTLCDELISWCSAIR</sequence>
<comment type="pathway">
    <text evidence="2">Nucleotide-sugar biosynthesis; GDP-alpha-D-mannose biosynthesis; alpha-D-mannose 1-phosphate from D-fructose 6-phosphate: step 2/2.</text>
</comment>
<keyword evidence="8 12" id="KW-0460">Magnesium</keyword>
<evidence type="ECO:0000256" key="3">
    <source>
        <dbReference type="ARBA" id="ARBA00009736"/>
    </source>
</evidence>
<accession>A0A087EFE7</accession>
<evidence type="ECO:0000313" key="14">
    <source>
        <dbReference type="Proteomes" id="UP000029080"/>
    </source>
</evidence>
<dbReference type="RefSeq" id="WP_026642088.1">
    <property type="nucleotide sequence ID" value="NZ_JGZU01000007.1"/>
</dbReference>
<feature type="active site" description="Proton donor/acceptor" evidence="10">
    <location>
        <position position="29"/>
    </location>
</feature>
<evidence type="ECO:0000256" key="11">
    <source>
        <dbReference type="PIRSR" id="PIRSR605002-2"/>
    </source>
</evidence>
<evidence type="ECO:0000256" key="6">
    <source>
        <dbReference type="ARBA" id="ARBA00022490"/>
    </source>
</evidence>
<dbReference type="InterPro" id="IPR023214">
    <property type="entry name" value="HAD_sf"/>
</dbReference>
<evidence type="ECO:0000256" key="9">
    <source>
        <dbReference type="ARBA" id="ARBA00023235"/>
    </source>
</evidence>
<dbReference type="GO" id="GO:0009298">
    <property type="term" value="P:GDP-mannose biosynthetic process"/>
    <property type="evidence" value="ECO:0007669"/>
    <property type="project" value="UniProtKB-UniPathway"/>
</dbReference>
<dbReference type="UniPathway" id="UPA00126">
    <property type="reaction ID" value="UER00424"/>
</dbReference>
<dbReference type="GO" id="GO:0004615">
    <property type="term" value="F:phosphomannomutase activity"/>
    <property type="evidence" value="ECO:0007669"/>
    <property type="project" value="UniProtKB-EC"/>
</dbReference>
<comment type="similarity">
    <text evidence="3">Belongs to the eukaryotic PMM family.</text>
</comment>
<protein>
    <recommendedName>
        <fullName evidence="5">phosphomannomutase</fullName>
        <ecNumber evidence="5">5.4.2.8</ecNumber>
    </recommendedName>
</protein>
<reference evidence="13 14" key="1">
    <citation type="submission" date="2014-03" db="EMBL/GenBank/DDBJ databases">
        <title>Genomics of Bifidobacteria.</title>
        <authorList>
            <person name="Ventura M."/>
            <person name="Milani C."/>
            <person name="Lugli G.A."/>
        </authorList>
    </citation>
    <scope>NUCLEOTIDE SEQUENCE [LARGE SCALE GENOMIC DNA]</scope>
    <source>
        <strain evidence="13 14">JCM 13495</strain>
    </source>
</reference>
<evidence type="ECO:0000256" key="12">
    <source>
        <dbReference type="PIRSR" id="PIRSR605002-3"/>
    </source>
</evidence>
<evidence type="ECO:0000256" key="4">
    <source>
        <dbReference type="ARBA" id="ARBA00011738"/>
    </source>
</evidence>
<dbReference type="SFLD" id="SFLDG01140">
    <property type="entry name" value="C2.B:_Phosphomannomutase_and_P"/>
    <property type="match status" value="1"/>
</dbReference>
<keyword evidence="7 12" id="KW-0479">Metal-binding</keyword>
<gene>
    <name evidence="13" type="ORF">BITS_1178</name>
</gene>
<feature type="binding site" evidence="11">
    <location>
        <position position="145"/>
    </location>
    <ligand>
        <name>alpha-D-mannose 1-phosphate</name>
        <dbReference type="ChEBI" id="CHEBI:58409"/>
    </ligand>
</feature>
<dbReference type="Proteomes" id="UP000029080">
    <property type="component" value="Unassembled WGS sequence"/>
</dbReference>
<dbReference type="Gene3D" id="3.30.1240.20">
    <property type="match status" value="1"/>
</dbReference>
<organism evidence="13 14">
    <name type="scientific">Bifidobacterium tsurumiense</name>
    <dbReference type="NCBI Taxonomy" id="356829"/>
    <lineage>
        <taxon>Bacteria</taxon>
        <taxon>Bacillati</taxon>
        <taxon>Actinomycetota</taxon>
        <taxon>Actinomycetes</taxon>
        <taxon>Bifidobacteriales</taxon>
        <taxon>Bifidobacteriaceae</taxon>
        <taxon>Bifidobacterium</taxon>
    </lineage>
</organism>
<evidence type="ECO:0000256" key="10">
    <source>
        <dbReference type="PIRSR" id="PIRSR605002-1"/>
    </source>
</evidence>
<dbReference type="GO" id="GO:0006487">
    <property type="term" value="P:protein N-linked glycosylation"/>
    <property type="evidence" value="ECO:0007669"/>
    <property type="project" value="TreeGrafter"/>
</dbReference>
<evidence type="ECO:0000313" key="13">
    <source>
        <dbReference type="EMBL" id="KFJ06498.1"/>
    </source>
</evidence>
<evidence type="ECO:0000256" key="2">
    <source>
        <dbReference type="ARBA" id="ARBA00004699"/>
    </source>
</evidence>
<evidence type="ECO:0000256" key="7">
    <source>
        <dbReference type="ARBA" id="ARBA00022723"/>
    </source>
</evidence>
<dbReference type="GO" id="GO:0046872">
    <property type="term" value="F:metal ion binding"/>
    <property type="evidence" value="ECO:0007669"/>
    <property type="project" value="UniProtKB-KW"/>
</dbReference>
<name>A0A087EFE7_9BIFI</name>
<dbReference type="GO" id="GO:0006013">
    <property type="term" value="P:mannose metabolic process"/>
    <property type="evidence" value="ECO:0007669"/>
    <property type="project" value="TreeGrafter"/>
</dbReference>
<evidence type="ECO:0000256" key="1">
    <source>
        <dbReference type="ARBA" id="ARBA00004496"/>
    </source>
</evidence>
<comment type="cofactor">
    <cofactor evidence="12">
        <name>Mg(2+)</name>
        <dbReference type="ChEBI" id="CHEBI:18420"/>
    </cofactor>
</comment>
<feature type="active site" description="Nucleophile" evidence="10">
    <location>
        <position position="27"/>
    </location>
</feature>
<dbReference type="InterPro" id="IPR006379">
    <property type="entry name" value="HAD-SF_hydro_IIB"/>
</dbReference>
<dbReference type="SFLD" id="SFLDS00003">
    <property type="entry name" value="Haloacid_Dehalogenase"/>
    <property type="match status" value="1"/>
</dbReference>
<comment type="subcellular location">
    <subcellularLocation>
        <location evidence="1">Cytoplasm</location>
    </subcellularLocation>
</comment>
<dbReference type="Gene3D" id="3.40.50.1000">
    <property type="entry name" value="HAD superfamily/HAD-like"/>
    <property type="match status" value="1"/>
</dbReference>
<feature type="binding site" evidence="11">
    <location>
        <position position="196"/>
    </location>
    <ligand>
        <name>alpha-D-mannose 1-phosphate</name>
        <dbReference type="ChEBI" id="CHEBI:58409"/>
    </ligand>
</feature>
<dbReference type="AlphaFoldDB" id="A0A087EFE7"/>
<dbReference type="OrthoDB" id="2241234at2"/>
<comment type="caution">
    <text evidence="13">The sequence shown here is derived from an EMBL/GenBank/DDBJ whole genome shotgun (WGS) entry which is preliminary data.</text>
</comment>
<dbReference type="eggNOG" id="COG0561">
    <property type="taxonomic scope" value="Bacteria"/>
</dbReference>
<feature type="binding site" evidence="12">
    <location>
        <position position="27"/>
    </location>
    <ligand>
        <name>Mg(2+)</name>
        <dbReference type="ChEBI" id="CHEBI:18420"/>
        <label>1</label>
    </ligand>
</feature>
<evidence type="ECO:0000256" key="5">
    <source>
        <dbReference type="ARBA" id="ARBA00012730"/>
    </source>
</evidence>
<feature type="binding site" evidence="11">
    <location>
        <position position="198"/>
    </location>
    <ligand>
        <name>alpha-D-mannose 1-phosphate</name>
        <dbReference type="ChEBI" id="CHEBI:58409"/>
    </ligand>
</feature>
<dbReference type="InterPro" id="IPR036412">
    <property type="entry name" value="HAD-like_sf"/>
</dbReference>
<dbReference type="PANTHER" id="PTHR10466:SF0">
    <property type="entry name" value="PHOSPHOMANNOMUTASE"/>
    <property type="match status" value="1"/>
</dbReference>
<proteinExistence type="inferred from homology"/>